<dbReference type="CDD" id="cd08411">
    <property type="entry name" value="PBP2_OxyR"/>
    <property type="match status" value="1"/>
</dbReference>
<reference evidence="7" key="1">
    <citation type="submission" date="2017-10" db="EMBL/GenBank/DDBJ databases">
        <authorList>
            <person name="Kravchenko I.K."/>
            <person name="Grouzdev D.S."/>
        </authorList>
    </citation>
    <scope>NUCLEOTIDE SEQUENCE [LARGE SCALE GENOMIC DNA]</scope>
    <source>
        <strain evidence="7">B2</strain>
    </source>
</reference>
<evidence type="ECO:0000256" key="4">
    <source>
        <dbReference type="ARBA" id="ARBA00023163"/>
    </source>
</evidence>
<accession>A0A2B8BJK2</accession>
<dbReference type="AlphaFoldDB" id="A0A2B8BJK2"/>
<sequence length="303" mass="32921">MKPLPTLRQLRYLVAVVDRCHFGQAAEACLVSQSTLSAGLQELEDLLGATLVERTRRSVLPTPLGREIAERARQLLKGAEELVDITRSAADPMSGALHLGVIPTIGPFLIPRVMPALRESFPRLRLYLREDQTARLLEQLNAGKLDAALLALPYPMGDLETEDIAEDRFSFVCPTGHRLGVGDPVQPVAVPSEDLLLLEDGHCLRDHAMAACALDATPHNTAFQGTSLHTLVQMVANGLGVTLLPQMAVDSGILRGLDLAVRPLAGDRPGRRIALAWRKTSGRKETFQRLAEALRAEMTAKDG</sequence>
<dbReference type="OrthoDB" id="9775392at2"/>
<dbReference type="EMBL" id="PDKW01000039">
    <property type="protein sequence ID" value="PGH57909.1"/>
    <property type="molecule type" value="Genomic_DNA"/>
</dbReference>
<dbReference type="InterPro" id="IPR036390">
    <property type="entry name" value="WH_DNA-bd_sf"/>
</dbReference>
<dbReference type="GO" id="GO:0003700">
    <property type="term" value="F:DNA-binding transcription factor activity"/>
    <property type="evidence" value="ECO:0007669"/>
    <property type="project" value="InterPro"/>
</dbReference>
<dbReference type="GO" id="GO:0032993">
    <property type="term" value="C:protein-DNA complex"/>
    <property type="evidence" value="ECO:0007669"/>
    <property type="project" value="TreeGrafter"/>
</dbReference>
<keyword evidence="7" id="KW-1185">Reference proteome</keyword>
<feature type="domain" description="HTH lysR-type" evidence="5">
    <location>
        <begin position="5"/>
        <end position="62"/>
    </location>
</feature>
<dbReference type="InterPro" id="IPR036388">
    <property type="entry name" value="WH-like_DNA-bd_sf"/>
</dbReference>
<evidence type="ECO:0000256" key="1">
    <source>
        <dbReference type="ARBA" id="ARBA00009437"/>
    </source>
</evidence>
<dbReference type="FunFam" id="1.10.10.10:FF:000001">
    <property type="entry name" value="LysR family transcriptional regulator"/>
    <property type="match status" value="1"/>
</dbReference>
<comment type="similarity">
    <text evidence="1">Belongs to the LysR transcriptional regulatory family.</text>
</comment>
<dbReference type="Pfam" id="PF00126">
    <property type="entry name" value="HTH_1"/>
    <property type="match status" value="1"/>
</dbReference>
<keyword evidence="3" id="KW-0238">DNA-binding</keyword>
<name>A0A2B8BJK2_9PROT</name>
<dbReference type="SUPFAM" id="SSF53850">
    <property type="entry name" value="Periplasmic binding protein-like II"/>
    <property type="match status" value="1"/>
</dbReference>
<protein>
    <submittedName>
        <fullName evidence="6">LysR family transcriptional regulator</fullName>
    </submittedName>
</protein>
<keyword evidence="2" id="KW-0805">Transcription regulation</keyword>
<dbReference type="Pfam" id="PF03466">
    <property type="entry name" value="LysR_substrate"/>
    <property type="match status" value="1"/>
</dbReference>
<dbReference type="PANTHER" id="PTHR30346">
    <property type="entry name" value="TRANSCRIPTIONAL DUAL REGULATOR HCAR-RELATED"/>
    <property type="match status" value="1"/>
</dbReference>
<gene>
    <name evidence="6" type="ORF">CRT60_08045</name>
</gene>
<dbReference type="SUPFAM" id="SSF46785">
    <property type="entry name" value="Winged helix' DNA-binding domain"/>
    <property type="match status" value="1"/>
</dbReference>
<comment type="caution">
    <text evidence="6">The sequence shown here is derived from an EMBL/GenBank/DDBJ whole genome shotgun (WGS) entry which is preliminary data.</text>
</comment>
<dbReference type="InterPro" id="IPR000847">
    <property type="entry name" value="LysR_HTH_N"/>
</dbReference>
<evidence type="ECO:0000259" key="5">
    <source>
        <dbReference type="PROSITE" id="PS50931"/>
    </source>
</evidence>
<dbReference type="InterPro" id="IPR005119">
    <property type="entry name" value="LysR_subst-bd"/>
</dbReference>
<evidence type="ECO:0000313" key="7">
    <source>
        <dbReference type="Proteomes" id="UP000225379"/>
    </source>
</evidence>
<evidence type="ECO:0000256" key="2">
    <source>
        <dbReference type="ARBA" id="ARBA00023015"/>
    </source>
</evidence>
<dbReference type="PROSITE" id="PS50931">
    <property type="entry name" value="HTH_LYSR"/>
    <property type="match status" value="1"/>
</dbReference>
<organism evidence="6 7">
    <name type="scientific">Azospirillum palustre</name>
    <dbReference type="NCBI Taxonomy" id="2044885"/>
    <lineage>
        <taxon>Bacteria</taxon>
        <taxon>Pseudomonadati</taxon>
        <taxon>Pseudomonadota</taxon>
        <taxon>Alphaproteobacteria</taxon>
        <taxon>Rhodospirillales</taxon>
        <taxon>Azospirillaceae</taxon>
        <taxon>Azospirillum</taxon>
    </lineage>
</organism>
<keyword evidence="4" id="KW-0804">Transcription</keyword>
<evidence type="ECO:0000313" key="6">
    <source>
        <dbReference type="EMBL" id="PGH57909.1"/>
    </source>
</evidence>
<dbReference type="GO" id="GO:0003677">
    <property type="term" value="F:DNA binding"/>
    <property type="evidence" value="ECO:0007669"/>
    <property type="project" value="UniProtKB-KW"/>
</dbReference>
<dbReference type="PANTHER" id="PTHR30346:SF10">
    <property type="entry name" value="TRANSCRIPTIONAL REGULATOR OF OXIDATIVE STRESS OXYR"/>
    <property type="match status" value="1"/>
</dbReference>
<dbReference type="RefSeq" id="WP_098735895.1">
    <property type="nucleotide sequence ID" value="NZ_PDKW01000039.1"/>
</dbReference>
<dbReference type="Gene3D" id="1.10.10.10">
    <property type="entry name" value="Winged helix-like DNA-binding domain superfamily/Winged helix DNA-binding domain"/>
    <property type="match status" value="1"/>
</dbReference>
<proteinExistence type="inferred from homology"/>
<dbReference type="Proteomes" id="UP000225379">
    <property type="component" value="Unassembled WGS sequence"/>
</dbReference>
<evidence type="ECO:0000256" key="3">
    <source>
        <dbReference type="ARBA" id="ARBA00023125"/>
    </source>
</evidence>
<dbReference type="Gene3D" id="3.40.190.10">
    <property type="entry name" value="Periplasmic binding protein-like II"/>
    <property type="match status" value="2"/>
</dbReference>